<protein>
    <recommendedName>
        <fullName evidence="7">EDC4-like protein pdc1 beta-propeller domain-containing protein</fullName>
    </recommendedName>
</protein>
<evidence type="ECO:0000256" key="6">
    <source>
        <dbReference type="SAM" id="MobiDB-lite"/>
    </source>
</evidence>
<dbReference type="InterPro" id="IPR015943">
    <property type="entry name" value="WD40/YVTN_repeat-like_dom_sf"/>
</dbReference>
<dbReference type="Pfam" id="PF24106">
    <property type="entry name" value="Beta-prop_EDC4L"/>
    <property type="match status" value="1"/>
</dbReference>
<keyword evidence="9" id="KW-1185">Reference proteome</keyword>
<evidence type="ECO:0000313" key="9">
    <source>
        <dbReference type="Proteomes" id="UP001194746"/>
    </source>
</evidence>
<comment type="subcellular location">
    <subcellularLocation>
        <location evidence="1">Cytoplasm</location>
        <location evidence="1">P-body</location>
    </subcellularLocation>
</comment>
<dbReference type="InterPro" id="IPR055393">
    <property type="entry name" value="Beta-prop_EDC4L"/>
</dbReference>
<feature type="compositionally biased region" description="Basic and acidic residues" evidence="6">
    <location>
        <begin position="971"/>
        <end position="981"/>
    </location>
</feature>
<feature type="compositionally biased region" description="Polar residues" evidence="6">
    <location>
        <begin position="68"/>
        <end position="96"/>
    </location>
</feature>
<keyword evidence="5" id="KW-0677">Repeat</keyword>
<feature type="compositionally biased region" description="Basic and acidic residues" evidence="6">
    <location>
        <begin position="343"/>
        <end position="358"/>
    </location>
</feature>
<dbReference type="EMBL" id="VCAU01000007">
    <property type="protein sequence ID" value="KAF9893563.1"/>
    <property type="molecule type" value="Genomic_DNA"/>
</dbReference>
<evidence type="ECO:0000256" key="1">
    <source>
        <dbReference type="ARBA" id="ARBA00004201"/>
    </source>
</evidence>
<dbReference type="FunFam" id="2.130.10.10:FF:000817">
    <property type="entry name" value="WGS project CABT00000000 data, contig 2.15"/>
    <property type="match status" value="1"/>
</dbReference>
<evidence type="ECO:0000256" key="4">
    <source>
        <dbReference type="ARBA" id="ARBA00022574"/>
    </source>
</evidence>
<feature type="compositionally biased region" description="Pro residues" evidence="6">
    <location>
        <begin position="35"/>
        <end position="49"/>
    </location>
</feature>
<evidence type="ECO:0000259" key="7">
    <source>
        <dbReference type="Pfam" id="PF24106"/>
    </source>
</evidence>
<comment type="caution">
    <text evidence="8">The sequence shown here is derived from an EMBL/GenBank/DDBJ whole genome shotgun (WGS) entry which is preliminary data.</text>
</comment>
<feature type="compositionally biased region" description="Low complexity" evidence="6">
    <location>
        <begin position="104"/>
        <end position="116"/>
    </location>
</feature>
<dbReference type="PANTHER" id="PTHR15598:SF5">
    <property type="entry name" value="ENHANCER OF MRNA-DECAPPING PROTEIN 4"/>
    <property type="match status" value="1"/>
</dbReference>
<dbReference type="SUPFAM" id="SSF50978">
    <property type="entry name" value="WD40 repeat-like"/>
    <property type="match status" value="1"/>
</dbReference>
<reference evidence="8" key="2">
    <citation type="submission" date="2020-02" db="EMBL/GenBank/DDBJ databases">
        <authorList>
            <person name="Gilchrist C.L.M."/>
            <person name="Chooi Y.-H."/>
        </authorList>
    </citation>
    <scope>NUCLEOTIDE SEQUENCE</scope>
    <source>
        <strain evidence="8">MST-FP2251</strain>
    </source>
</reference>
<keyword evidence="3" id="KW-0963">Cytoplasm</keyword>
<dbReference type="PANTHER" id="PTHR15598">
    <property type="entry name" value="ENHANCER OF MRNA-DECAPPING PROTEIN 4"/>
    <property type="match status" value="1"/>
</dbReference>
<dbReference type="InterPro" id="IPR036322">
    <property type="entry name" value="WD40_repeat_dom_sf"/>
</dbReference>
<organism evidence="8 9">
    <name type="scientific">Aspergillus nanangensis</name>
    <dbReference type="NCBI Taxonomy" id="2582783"/>
    <lineage>
        <taxon>Eukaryota</taxon>
        <taxon>Fungi</taxon>
        <taxon>Dikarya</taxon>
        <taxon>Ascomycota</taxon>
        <taxon>Pezizomycotina</taxon>
        <taxon>Eurotiomycetes</taxon>
        <taxon>Eurotiomycetidae</taxon>
        <taxon>Eurotiales</taxon>
        <taxon>Aspergillaceae</taxon>
        <taxon>Aspergillus</taxon>
        <taxon>Aspergillus subgen. Circumdati</taxon>
    </lineage>
</organism>
<feature type="region of interest" description="Disordered" evidence="6">
    <location>
        <begin position="1325"/>
        <end position="1355"/>
    </location>
</feature>
<dbReference type="InterPro" id="IPR045152">
    <property type="entry name" value="EDC4-like"/>
</dbReference>
<feature type="region of interest" description="Disordered" evidence="6">
    <location>
        <begin position="259"/>
        <end position="288"/>
    </location>
</feature>
<feature type="domain" description="EDC4-like protein pdc1 beta-propeller" evidence="7">
    <location>
        <begin position="487"/>
        <end position="831"/>
    </location>
</feature>
<sequence>MSTPNDIQALLASIRPRPSLSNTPGQDASMGQYPPQYPPGFRPQQPPPHDGQAFRHPQLQQHGYRHPSVSSAINSPSPANTPPNHGSDILSPNISTPHGEIFAQQLPQHQPLPQNPDRAVNLLNLLKFNQQPGSPAPQHTPPVAMGQPRSPHVPESGMEETQPSHARSVSASDFVATLLGRQGVARSTGPTSGPQALADVGESSSSAAPTAEHTQEMLLRLLNRPTSGQDALEAQEIAVSGASASVSPQKSPISEMMPSVQSIEESMTVPGKPDAFAPSSKLSSTPGKESIFTYVNPFDQLAAVSPRKTTPQPKSRSESPAVEVTKKTVVTTTVEPAAAALADEERAKSPSLADEQKEAVSEVVDNLVAQLSRDLEASASKSVNGGKKPVVTTGTEQGIQETITSIATRLHETAADAKVNVEEAAKEKIAEAAAETAAAKDTSNGSGEALADSWESAEDSAEKDGERVVPVYNFPLKPFISITVNPGSGKSITLRDDGIMDIARLKKEFDQLDRSLTSATSDYIVYALSKSGGMRIIRQDDGSDKQVFRSTRDRVFNVAVCTAQTTTGASEEQAILGIGVSGTVYWAVICKADKDLFELDALESESLIFPPFPASDENTSGGQLKTRAKRSSRHPGFFAIGRGKNVYVISPQAAADPTYGVSGNQRTVNTEKFFKERALKISTGKAGKDFMFSDDDTVIASLDKTGRLRFWDIREVINTTSLFTGGPNPTEVRVPLNTFVTGSPTEKSWPTSVLFIDKLRPYVKSMALRYVLVGLKQNHTLQLWDIGLGKAVQELKFPHENESDAICSVAYHPGSGIIVVGHPTRNSIYFVHLSAPRYNLQPMSQASFIKRSGEKDPSLPRPESTSCMSGIRDISFASKGQLRSLDLLPITKATGDDSGLFELYVMHSRGVTCLNIKKEDLGWSTDNKIIRPVNALEDGLVDITELQAFPTYVADEPSVNGDAAPTPTKSALKEVAKKPDLSVETPAGGSAAASRTQSPTKSAPKKKAADDQTETATIATSEKTDKKKKKKSAAANTSDGKKKENSTSFAGSSEGLPANSTHPEQFKGSENKQYAATMNASQAPAPSSMGETSEIWHKQIETLQTSVSTEFNKSLGRELEGLHKRFDDERQMWEAASAARQDQVLRLVSSTLSENVEKNLARIVSDSIKSEVLPALGDIAVTTLSKQLNTTIAQQLGGAIPRELRQALPETVARAVQQPDVVKAMSQAVGQNIAPYLDTEIAKAVQNAVNPAFKTLTARVSEKVGSDMEKQLKQYEAQRQSDSAKIDQLSSLVHSLSDTVSSMTAAQNRFQDEVLKLNRVVPGQKEEPMAPKPSVAPVQSVQSQPVRATNPVQSKSAEDLELGEIADLMRRGQYEAGAVKWLQSSQQADLFDNLFIRLDPSFLANLSPIVTLSVGVAVTSSLKTNTPQRLAWLDVVLQTINLKDQDIREVAPRIMDILLERLNELYMNVAQVAPHDPIIPKIAGLSRRARALNL</sequence>
<accession>A0AAD4GZD7</accession>
<name>A0AAD4GZD7_ASPNN</name>
<dbReference type="GO" id="GO:0031087">
    <property type="term" value="P:deadenylation-independent decapping of nuclear-transcribed mRNA"/>
    <property type="evidence" value="ECO:0007669"/>
    <property type="project" value="InterPro"/>
</dbReference>
<feature type="region of interest" description="Disordered" evidence="6">
    <location>
        <begin position="436"/>
        <end position="464"/>
    </location>
</feature>
<feature type="region of interest" description="Disordered" evidence="6">
    <location>
        <begin position="955"/>
        <end position="1068"/>
    </location>
</feature>
<reference evidence="8" key="1">
    <citation type="journal article" date="2019" name="Beilstein J. Org. Chem.">
        <title>Nanangenines: drimane sesquiterpenoids as the dominant metabolite cohort of a novel Australian fungus, Aspergillus nanangensis.</title>
        <authorList>
            <person name="Lacey H.J."/>
            <person name="Gilchrist C.L.M."/>
            <person name="Crombie A."/>
            <person name="Kalaitzis J.A."/>
            <person name="Vuong D."/>
            <person name="Rutledge P.J."/>
            <person name="Turner P."/>
            <person name="Pitt J.I."/>
            <person name="Lacey E."/>
            <person name="Chooi Y.H."/>
            <person name="Piggott A.M."/>
        </authorList>
    </citation>
    <scope>NUCLEOTIDE SEQUENCE</scope>
    <source>
        <strain evidence="8">MST-FP2251</strain>
    </source>
</reference>
<feature type="compositionally biased region" description="Low complexity" evidence="6">
    <location>
        <begin position="1332"/>
        <end position="1348"/>
    </location>
</feature>
<keyword evidence="4" id="KW-0853">WD repeat</keyword>
<feature type="region of interest" description="Disordered" evidence="6">
    <location>
        <begin position="302"/>
        <end position="358"/>
    </location>
</feature>
<feature type="compositionally biased region" description="Low complexity" evidence="6">
    <location>
        <begin position="320"/>
        <end position="340"/>
    </location>
</feature>
<evidence type="ECO:0000256" key="2">
    <source>
        <dbReference type="ARBA" id="ARBA00009639"/>
    </source>
</evidence>
<dbReference type="GO" id="GO:0000932">
    <property type="term" value="C:P-body"/>
    <property type="evidence" value="ECO:0007669"/>
    <property type="project" value="UniProtKB-SubCell"/>
</dbReference>
<evidence type="ECO:0000256" key="5">
    <source>
        <dbReference type="ARBA" id="ARBA00022737"/>
    </source>
</evidence>
<feature type="compositionally biased region" description="Polar residues" evidence="6">
    <location>
        <begin position="159"/>
        <end position="171"/>
    </location>
</feature>
<feature type="region of interest" description="Disordered" evidence="6">
    <location>
        <begin position="129"/>
        <end position="214"/>
    </location>
</feature>
<comment type="similarity">
    <text evidence="2">Belongs to the WD repeat EDC4 family.</text>
</comment>
<proteinExistence type="inferred from homology"/>
<feature type="region of interest" description="Disordered" evidence="6">
    <location>
        <begin position="1"/>
        <end position="116"/>
    </location>
</feature>
<gene>
    <name evidence="8" type="ORF">FE257_010875</name>
</gene>
<evidence type="ECO:0000313" key="8">
    <source>
        <dbReference type="EMBL" id="KAF9893563.1"/>
    </source>
</evidence>
<dbReference type="Proteomes" id="UP001194746">
    <property type="component" value="Unassembled WGS sequence"/>
</dbReference>
<dbReference type="Gene3D" id="2.130.10.10">
    <property type="entry name" value="YVTN repeat-like/Quinoprotein amine dehydrogenase"/>
    <property type="match status" value="1"/>
</dbReference>
<evidence type="ECO:0000256" key="3">
    <source>
        <dbReference type="ARBA" id="ARBA00022490"/>
    </source>
</evidence>